<reference evidence="1" key="1">
    <citation type="submission" date="2022-07" db="EMBL/GenBank/DDBJ databases">
        <title>Phylogenomic reconstructions and comparative analyses of Kickxellomycotina fungi.</title>
        <authorList>
            <person name="Reynolds N.K."/>
            <person name="Stajich J.E."/>
            <person name="Barry K."/>
            <person name="Grigoriev I.V."/>
            <person name="Crous P."/>
            <person name="Smith M.E."/>
        </authorList>
    </citation>
    <scope>NUCLEOTIDE SEQUENCE</scope>
    <source>
        <strain evidence="1">RSA 567</strain>
    </source>
</reference>
<dbReference type="EMBL" id="JANBQB010000126">
    <property type="protein sequence ID" value="KAJ1981411.1"/>
    <property type="molecule type" value="Genomic_DNA"/>
</dbReference>
<dbReference type="Proteomes" id="UP001151582">
    <property type="component" value="Unassembled WGS sequence"/>
</dbReference>
<protein>
    <submittedName>
        <fullName evidence="1">Uncharacterized protein</fullName>
    </submittedName>
</protein>
<dbReference type="AlphaFoldDB" id="A0A9W8B3F4"/>
<proteinExistence type="predicted"/>
<accession>A0A9W8B3F4</accession>
<keyword evidence="2" id="KW-1185">Reference proteome</keyword>
<comment type="caution">
    <text evidence="1">The sequence shown here is derived from an EMBL/GenBank/DDBJ whole genome shotgun (WGS) entry which is preliminary data.</text>
</comment>
<evidence type="ECO:0000313" key="2">
    <source>
        <dbReference type="Proteomes" id="UP001151582"/>
    </source>
</evidence>
<name>A0A9W8B3F4_9FUNG</name>
<sequence length="60" mass="6926">MIQPTPSPEEKKYKDCMERRKNKETVWGDLMAVGEVLTGTVAYNDEECTHIISEHDRNSN</sequence>
<organism evidence="1 2">
    <name type="scientific">Dimargaris verticillata</name>
    <dbReference type="NCBI Taxonomy" id="2761393"/>
    <lineage>
        <taxon>Eukaryota</taxon>
        <taxon>Fungi</taxon>
        <taxon>Fungi incertae sedis</taxon>
        <taxon>Zoopagomycota</taxon>
        <taxon>Kickxellomycotina</taxon>
        <taxon>Dimargaritomycetes</taxon>
        <taxon>Dimargaritales</taxon>
        <taxon>Dimargaritaceae</taxon>
        <taxon>Dimargaris</taxon>
    </lineage>
</organism>
<evidence type="ECO:0000313" key="1">
    <source>
        <dbReference type="EMBL" id="KAJ1981411.1"/>
    </source>
</evidence>
<gene>
    <name evidence="1" type="ORF">H4R34_002084</name>
</gene>
<dbReference type="OrthoDB" id="10329302at2759"/>